<comment type="similarity">
    <text evidence="2">Belongs to the cytochrome P450 family.</text>
</comment>
<reference evidence="9" key="2">
    <citation type="submission" date="2015-06" db="UniProtKB">
        <authorList>
            <consortium name="EnsemblMetazoa"/>
        </authorList>
    </citation>
    <scope>IDENTIFICATION</scope>
</reference>
<dbReference type="EnsemblMetazoa" id="MESCA008933-RA">
    <property type="protein sequence ID" value="MESCA008933-PA"/>
    <property type="gene ID" value="MESCA008933"/>
</dbReference>
<dbReference type="InterPro" id="IPR050182">
    <property type="entry name" value="Cytochrome_P450_fam2"/>
</dbReference>
<keyword evidence="10" id="KW-1185">Reference proteome</keyword>
<keyword evidence="7" id="KW-0503">Monooxygenase</keyword>
<dbReference type="Gene3D" id="1.10.630.10">
    <property type="entry name" value="Cytochrome P450"/>
    <property type="match status" value="1"/>
</dbReference>
<dbReference type="InterPro" id="IPR036396">
    <property type="entry name" value="Cyt_P450_sf"/>
</dbReference>
<dbReference type="PANTHER" id="PTHR24300">
    <property type="entry name" value="CYTOCHROME P450 508A4-RELATED"/>
    <property type="match status" value="1"/>
</dbReference>
<dbReference type="GO" id="GO:0020037">
    <property type="term" value="F:heme binding"/>
    <property type="evidence" value="ECO:0007669"/>
    <property type="project" value="InterPro"/>
</dbReference>
<keyword evidence="8" id="KW-0812">Transmembrane</keyword>
<dbReference type="HOGENOM" id="CLU_141232_0_0_1"/>
<dbReference type="EMBL" id="CAQQ02184141">
    <property type="status" value="NOT_ANNOTATED_CDS"/>
    <property type="molecule type" value="Genomic_DNA"/>
</dbReference>
<dbReference type="Proteomes" id="UP000015102">
    <property type="component" value="Unassembled WGS sequence"/>
</dbReference>
<proteinExistence type="inferred from homology"/>
<evidence type="ECO:0000256" key="5">
    <source>
        <dbReference type="ARBA" id="ARBA00023002"/>
    </source>
</evidence>
<comment type="cofactor">
    <cofactor evidence="1">
        <name>heme</name>
        <dbReference type="ChEBI" id="CHEBI:30413"/>
    </cofactor>
</comment>
<evidence type="ECO:0000256" key="3">
    <source>
        <dbReference type="ARBA" id="ARBA00022617"/>
    </source>
</evidence>
<sequence>MVSPILVVAIVAILIFKGYKYMVSRPCGFPPGPPKIPLFGTYLFLMSLNYWFLHKAAITFSKWYKSKIIGFYVGTAATVVVHDDKVIKKVLNSQVFEGRPDMLVTRLREPNFEKNGIFFHDGEQLIETRRFILRNLRRLSPKKFICRLVYLCLGRQLL</sequence>
<evidence type="ECO:0000256" key="2">
    <source>
        <dbReference type="ARBA" id="ARBA00010617"/>
    </source>
</evidence>
<dbReference type="GO" id="GO:0006082">
    <property type="term" value="P:organic acid metabolic process"/>
    <property type="evidence" value="ECO:0007669"/>
    <property type="project" value="TreeGrafter"/>
</dbReference>
<keyword evidence="8" id="KW-1133">Transmembrane helix</keyword>
<dbReference type="GO" id="GO:0016712">
    <property type="term" value="F:oxidoreductase activity, acting on paired donors, with incorporation or reduction of molecular oxygen, reduced flavin or flavoprotein as one donor, and incorporation of one atom of oxygen"/>
    <property type="evidence" value="ECO:0007669"/>
    <property type="project" value="TreeGrafter"/>
</dbReference>
<evidence type="ECO:0000256" key="1">
    <source>
        <dbReference type="ARBA" id="ARBA00001971"/>
    </source>
</evidence>
<reference evidence="10" key="1">
    <citation type="submission" date="2013-02" db="EMBL/GenBank/DDBJ databases">
        <authorList>
            <person name="Hughes D."/>
        </authorList>
    </citation>
    <scope>NUCLEOTIDE SEQUENCE</scope>
    <source>
        <strain>Durham</strain>
        <strain evidence="10">NC isolate 2 -- Noor lab</strain>
    </source>
</reference>
<evidence type="ECO:0000313" key="9">
    <source>
        <dbReference type="EnsemblMetazoa" id="MESCA008933-PA"/>
    </source>
</evidence>
<dbReference type="EMBL" id="CAQQ02184142">
    <property type="status" value="NOT_ANNOTATED_CDS"/>
    <property type="molecule type" value="Genomic_DNA"/>
</dbReference>
<evidence type="ECO:0008006" key="11">
    <source>
        <dbReference type="Google" id="ProtNLM"/>
    </source>
</evidence>
<dbReference type="AlphaFoldDB" id="T1GYK2"/>
<dbReference type="SUPFAM" id="SSF48264">
    <property type="entry name" value="Cytochrome P450"/>
    <property type="match status" value="1"/>
</dbReference>
<accession>T1GYK2</accession>
<evidence type="ECO:0000256" key="4">
    <source>
        <dbReference type="ARBA" id="ARBA00022723"/>
    </source>
</evidence>
<dbReference type="PANTHER" id="PTHR24300:SF376">
    <property type="entry name" value="CYTOCHROME P450 15A1"/>
    <property type="match status" value="1"/>
</dbReference>
<evidence type="ECO:0000313" key="10">
    <source>
        <dbReference type="Proteomes" id="UP000015102"/>
    </source>
</evidence>
<dbReference type="GO" id="GO:0008395">
    <property type="term" value="F:steroid hydroxylase activity"/>
    <property type="evidence" value="ECO:0007669"/>
    <property type="project" value="TreeGrafter"/>
</dbReference>
<keyword evidence="6" id="KW-0408">Iron</keyword>
<evidence type="ECO:0000256" key="7">
    <source>
        <dbReference type="ARBA" id="ARBA00023033"/>
    </source>
</evidence>
<feature type="transmembrane region" description="Helical" evidence="8">
    <location>
        <begin position="36"/>
        <end position="53"/>
    </location>
</feature>
<name>T1GYK2_MEGSC</name>
<organism evidence="9 10">
    <name type="scientific">Megaselia scalaris</name>
    <name type="common">Humpbacked fly</name>
    <name type="synonym">Phora scalaris</name>
    <dbReference type="NCBI Taxonomy" id="36166"/>
    <lineage>
        <taxon>Eukaryota</taxon>
        <taxon>Metazoa</taxon>
        <taxon>Ecdysozoa</taxon>
        <taxon>Arthropoda</taxon>
        <taxon>Hexapoda</taxon>
        <taxon>Insecta</taxon>
        <taxon>Pterygota</taxon>
        <taxon>Neoptera</taxon>
        <taxon>Endopterygota</taxon>
        <taxon>Diptera</taxon>
        <taxon>Brachycera</taxon>
        <taxon>Muscomorpha</taxon>
        <taxon>Platypezoidea</taxon>
        <taxon>Phoridae</taxon>
        <taxon>Megaseliini</taxon>
        <taxon>Megaselia</taxon>
    </lineage>
</organism>
<dbReference type="GO" id="GO:0005506">
    <property type="term" value="F:iron ion binding"/>
    <property type="evidence" value="ECO:0007669"/>
    <property type="project" value="InterPro"/>
</dbReference>
<keyword evidence="5" id="KW-0560">Oxidoreductase</keyword>
<evidence type="ECO:0000256" key="6">
    <source>
        <dbReference type="ARBA" id="ARBA00023004"/>
    </source>
</evidence>
<dbReference type="GO" id="GO:0006805">
    <property type="term" value="P:xenobiotic metabolic process"/>
    <property type="evidence" value="ECO:0007669"/>
    <property type="project" value="TreeGrafter"/>
</dbReference>
<evidence type="ECO:0000256" key="8">
    <source>
        <dbReference type="SAM" id="Phobius"/>
    </source>
</evidence>
<protein>
    <recommendedName>
        <fullName evidence="11">Cytochrome P450</fullName>
    </recommendedName>
</protein>
<dbReference type="STRING" id="36166.T1GYK2"/>
<dbReference type="GO" id="GO:0005737">
    <property type="term" value="C:cytoplasm"/>
    <property type="evidence" value="ECO:0007669"/>
    <property type="project" value="TreeGrafter"/>
</dbReference>
<dbReference type="InterPro" id="IPR001128">
    <property type="entry name" value="Cyt_P450"/>
</dbReference>
<keyword evidence="3" id="KW-0349">Heme</keyword>
<keyword evidence="8" id="KW-0472">Membrane</keyword>
<dbReference type="Pfam" id="PF00067">
    <property type="entry name" value="p450"/>
    <property type="match status" value="1"/>
</dbReference>
<keyword evidence="4" id="KW-0479">Metal-binding</keyword>